<evidence type="ECO:0000256" key="5">
    <source>
        <dbReference type="ARBA" id="ARBA00022481"/>
    </source>
</evidence>
<evidence type="ECO:0000313" key="12">
    <source>
        <dbReference type="Proteomes" id="UP000198977"/>
    </source>
</evidence>
<keyword evidence="8 10" id="KW-1133">Transmembrane helix</keyword>
<dbReference type="NCBIfam" id="TIGR02532">
    <property type="entry name" value="IV_pilin_GFxxxE"/>
    <property type="match status" value="1"/>
</dbReference>
<dbReference type="SUPFAM" id="SSF54523">
    <property type="entry name" value="Pili subunits"/>
    <property type="match status" value="1"/>
</dbReference>
<dbReference type="EMBL" id="FOMW01000002">
    <property type="protein sequence ID" value="SFD70602.1"/>
    <property type="molecule type" value="Genomic_DNA"/>
</dbReference>
<keyword evidence="4" id="KW-1003">Cell membrane</keyword>
<keyword evidence="6" id="KW-0997">Cell inner membrane</keyword>
<comment type="subcellular location">
    <subcellularLocation>
        <location evidence="1">Cell inner membrane</location>
        <topology evidence="1">Single-pass membrane protein</topology>
    </subcellularLocation>
</comment>
<dbReference type="PANTHER" id="PTHR39583:SF2">
    <property type="entry name" value="TYPE II SECRETION SYSTEM PROTEIN J"/>
    <property type="match status" value="1"/>
</dbReference>
<dbReference type="GO" id="GO:0005886">
    <property type="term" value="C:plasma membrane"/>
    <property type="evidence" value="ECO:0007669"/>
    <property type="project" value="UniProtKB-SubCell"/>
</dbReference>
<keyword evidence="12" id="KW-1185">Reference proteome</keyword>
<evidence type="ECO:0000256" key="2">
    <source>
        <dbReference type="ARBA" id="ARBA00011084"/>
    </source>
</evidence>
<dbReference type="PROSITE" id="PS00409">
    <property type="entry name" value="PROKAR_NTER_METHYL"/>
    <property type="match status" value="1"/>
</dbReference>
<evidence type="ECO:0000256" key="1">
    <source>
        <dbReference type="ARBA" id="ARBA00004377"/>
    </source>
</evidence>
<accession>A0A1I1UIA6</accession>
<proteinExistence type="inferred from homology"/>
<evidence type="ECO:0000256" key="8">
    <source>
        <dbReference type="ARBA" id="ARBA00022989"/>
    </source>
</evidence>
<dbReference type="InterPro" id="IPR051621">
    <property type="entry name" value="T2SS_protein_J"/>
</dbReference>
<reference evidence="11 12" key="1">
    <citation type="submission" date="2016-10" db="EMBL/GenBank/DDBJ databases">
        <authorList>
            <person name="de Groot N.N."/>
        </authorList>
    </citation>
    <scope>NUCLEOTIDE SEQUENCE [LARGE SCALE GENOMIC DNA]</scope>
    <source>
        <strain evidence="11 12">DSM 11443</strain>
    </source>
</reference>
<evidence type="ECO:0000313" key="11">
    <source>
        <dbReference type="EMBL" id="SFD70602.1"/>
    </source>
</evidence>
<keyword evidence="7 10" id="KW-0812">Transmembrane</keyword>
<dbReference type="GO" id="GO:0015627">
    <property type="term" value="C:type II protein secretion system complex"/>
    <property type="evidence" value="ECO:0007669"/>
    <property type="project" value="InterPro"/>
</dbReference>
<dbReference type="RefSeq" id="WP_093922608.1">
    <property type="nucleotide sequence ID" value="NZ_FOMW01000002.1"/>
</dbReference>
<name>A0A1I1UIA6_9RHOB</name>
<dbReference type="STRING" id="74348.SAMN04488523_102135"/>
<sequence>MTAPHPRDAGITLIEMLVALIIFAMVGMASFTTLDTILKVRARTDGRLEQIARIDRALLVFGRDWAQVDPLTVTLAEGSLRADISREKSLRRYLLRDGALIRESGDTQTTDPLAQALVYDVRDLRFEVMDLERIWHEGWPSDSQFPQARAVRMALTFASGETLSRTVALPQALIE</sequence>
<dbReference type="InterPro" id="IPR012902">
    <property type="entry name" value="N_methyl_site"/>
</dbReference>
<evidence type="ECO:0000256" key="9">
    <source>
        <dbReference type="ARBA" id="ARBA00023136"/>
    </source>
</evidence>
<dbReference type="OrthoDB" id="7723663at2"/>
<dbReference type="Pfam" id="PF07963">
    <property type="entry name" value="N_methyl"/>
    <property type="match status" value="1"/>
</dbReference>
<gene>
    <name evidence="11" type="ORF">SAMN04488523_102135</name>
</gene>
<dbReference type="GO" id="GO:0015628">
    <property type="term" value="P:protein secretion by the type II secretion system"/>
    <property type="evidence" value="ECO:0007669"/>
    <property type="project" value="InterPro"/>
</dbReference>
<protein>
    <recommendedName>
        <fullName evidence="3">Type II secretion system protein J</fullName>
    </recommendedName>
</protein>
<evidence type="ECO:0000256" key="7">
    <source>
        <dbReference type="ARBA" id="ARBA00022692"/>
    </source>
</evidence>
<organism evidence="11 12">
    <name type="scientific">Sulfitobacter brevis</name>
    <dbReference type="NCBI Taxonomy" id="74348"/>
    <lineage>
        <taxon>Bacteria</taxon>
        <taxon>Pseudomonadati</taxon>
        <taxon>Pseudomonadota</taxon>
        <taxon>Alphaproteobacteria</taxon>
        <taxon>Rhodobacterales</taxon>
        <taxon>Roseobacteraceae</taxon>
        <taxon>Sulfitobacter</taxon>
    </lineage>
</organism>
<feature type="transmembrane region" description="Helical" evidence="10">
    <location>
        <begin position="12"/>
        <end position="34"/>
    </location>
</feature>
<dbReference type="PANTHER" id="PTHR39583">
    <property type="entry name" value="TYPE II SECRETION SYSTEM PROTEIN J-RELATED"/>
    <property type="match status" value="1"/>
</dbReference>
<dbReference type="InterPro" id="IPR010055">
    <property type="entry name" value="T2SS_protein-GspJ"/>
</dbReference>
<keyword evidence="9 10" id="KW-0472">Membrane</keyword>
<dbReference type="AlphaFoldDB" id="A0A1I1UIA6"/>
<dbReference type="InterPro" id="IPR045584">
    <property type="entry name" value="Pilin-like"/>
</dbReference>
<keyword evidence="5" id="KW-0488">Methylation</keyword>
<evidence type="ECO:0000256" key="3">
    <source>
        <dbReference type="ARBA" id="ARBA00021539"/>
    </source>
</evidence>
<evidence type="ECO:0000256" key="10">
    <source>
        <dbReference type="SAM" id="Phobius"/>
    </source>
</evidence>
<evidence type="ECO:0000256" key="4">
    <source>
        <dbReference type="ARBA" id="ARBA00022475"/>
    </source>
</evidence>
<dbReference type="Proteomes" id="UP000198977">
    <property type="component" value="Unassembled WGS sequence"/>
</dbReference>
<comment type="similarity">
    <text evidence="2">Belongs to the GSP J family.</text>
</comment>
<dbReference type="Pfam" id="PF11612">
    <property type="entry name" value="T2SSJ"/>
    <property type="match status" value="1"/>
</dbReference>
<evidence type="ECO:0000256" key="6">
    <source>
        <dbReference type="ARBA" id="ARBA00022519"/>
    </source>
</evidence>